<feature type="domain" description="Serine hydrolase" evidence="2">
    <location>
        <begin position="241"/>
        <end position="298"/>
    </location>
</feature>
<gene>
    <name evidence="4" type="ORF">ERS852470_00729</name>
</gene>
<dbReference type="AlphaFoldDB" id="A0A173Z622"/>
<name>A0A173Z622_9CLOT</name>
<dbReference type="EMBL" id="CYZV01000006">
    <property type="protein sequence ID" value="CUN79303.1"/>
    <property type="molecule type" value="Genomic_DNA"/>
</dbReference>
<sequence length="322" mass="36468">MKGLGLIILCLIIIAVIALIFYGGNYLYNLGLNPKFPKDLVFKNNDSNNKSTKTNQDETSGVKSIDSEKWLFEYSNYEDLFITSKDNLKLHNYLIKNKVTSNKWAIVVHGYTSQGKLMASYAQNFYKMGYNIIMPDLRGHGQSEGNYIGMGWDERLDIVDLTKYIINNYANTEIVLFGVSMGAATVMTTSGEKLPSNVKAIIEDCGYTSAWSQFAYQLKSLFKLHSFPMLEVASLICKIKSGFFISKVSPIKQIKKSITPTLFIHGDNDDFVPFFMLDELYNAFSGEKEKLVIHGAAHAKASYVNPQLYWTTIETFLKKYIK</sequence>
<evidence type="ECO:0000256" key="1">
    <source>
        <dbReference type="SAM" id="Phobius"/>
    </source>
</evidence>
<dbReference type="Pfam" id="PF12146">
    <property type="entry name" value="Hydrolase_4"/>
    <property type="match status" value="1"/>
</dbReference>
<dbReference type="PANTHER" id="PTHR43358:SF4">
    <property type="entry name" value="ALPHA_BETA HYDROLASE FOLD-1 DOMAIN-CONTAINING PROTEIN"/>
    <property type="match status" value="1"/>
</dbReference>
<dbReference type="GO" id="GO:0016787">
    <property type="term" value="F:hydrolase activity"/>
    <property type="evidence" value="ECO:0007669"/>
    <property type="project" value="UniProtKB-KW"/>
</dbReference>
<protein>
    <submittedName>
        <fullName evidence="4">Alpha/beta hydrolase</fullName>
    </submittedName>
</protein>
<dbReference type="Proteomes" id="UP000095558">
    <property type="component" value="Unassembled WGS sequence"/>
</dbReference>
<feature type="domain" description="Serine aminopeptidase S33" evidence="3">
    <location>
        <begin position="106"/>
        <end position="202"/>
    </location>
</feature>
<evidence type="ECO:0000313" key="4">
    <source>
        <dbReference type="EMBL" id="CUN79303.1"/>
    </source>
</evidence>
<dbReference type="PANTHER" id="PTHR43358">
    <property type="entry name" value="ALPHA/BETA-HYDROLASE"/>
    <property type="match status" value="1"/>
</dbReference>
<dbReference type="InterPro" id="IPR052920">
    <property type="entry name" value="DNA-binding_regulatory"/>
</dbReference>
<keyword evidence="1" id="KW-0472">Membrane</keyword>
<feature type="transmembrane region" description="Helical" evidence="1">
    <location>
        <begin position="6"/>
        <end position="28"/>
    </location>
</feature>
<evidence type="ECO:0000313" key="5">
    <source>
        <dbReference type="Proteomes" id="UP000095558"/>
    </source>
</evidence>
<dbReference type="InterPro" id="IPR022742">
    <property type="entry name" value="Hydrolase_4"/>
</dbReference>
<dbReference type="Gene3D" id="3.40.50.1820">
    <property type="entry name" value="alpha/beta hydrolase"/>
    <property type="match status" value="1"/>
</dbReference>
<organism evidence="4 5">
    <name type="scientific">Clostridium disporicum</name>
    <dbReference type="NCBI Taxonomy" id="84024"/>
    <lineage>
        <taxon>Bacteria</taxon>
        <taxon>Bacillati</taxon>
        <taxon>Bacillota</taxon>
        <taxon>Clostridia</taxon>
        <taxon>Eubacteriales</taxon>
        <taxon>Clostridiaceae</taxon>
        <taxon>Clostridium</taxon>
    </lineage>
</organism>
<keyword evidence="4" id="KW-0378">Hydrolase</keyword>
<accession>A0A173Z622</accession>
<dbReference type="Pfam" id="PF03959">
    <property type="entry name" value="FSH1"/>
    <property type="match status" value="1"/>
</dbReference>
<evidence type="ECO:0000259" key="2">
    <source>
        <dbReference type="Pfam" id="PF03959"/>
    </source>
</evidence>
<dbReference type="OrthoDB" id="9776685at2"/>
<dbReference type="RefSeq" id="WP_042398117.1">
    <property type="nucleotide sequence ID" value="NZ_CYYT01000004.1"/>
</dbReference>
<dbReference type="GeneID" id="83011919"/>
<reference evidence="4 5" key="1">
    <citation type="submission" date="2015-09" db="EMBL/GenBank/DDBJ databases">
        <authorList>
            <consortium name="Pathogen Informatics"/>
        </authorList>
    </citation>
    <scope>NUCLEOTIDE SEQUENCE [LARGE SCALE GENOMIC DNA]</scope>
    <source>
        <strain evidence="4 5">2789STDY5834855</strain>
    </source>
</reference>
<evidence type="ECO:0000259" key="3">
    <source>
        <dbReference type="Pfam" id="PF12146"/>
    </source>
</evidence>
<dbReference type="SUPFAM" id="SSF53474">
    <property type="entry name" value="alpha/beta-Hydrolases"/>
    <property type="match status" value="1"/>
</dbReference>
<keyword evidence="1" id="KW-0812">Transmembrane</keyword>
<dbReference type="InterPro" id="IPR005645">
    <property type="entry name" value="FSH-like_dom"/>
</dbReference>
<proteinExistence type="predicted"/>
<dbReference type="InterPro" id="IPR029058">
    <property type="entry name" value="AB_hydrolase_fold"/>
</dbReference>
<keyword evidence="1" id="KW-1133">Transmembrane helix</keyword>